<evidence type="ECO:0000313" key="3">
    <source>
        <dbReference type="Proteomes" id="UP000001817"/>
    </source>
</evidence>
<name>Q13HU4_PARXL</name>
<accession>Q13HU4</accession>
<feature type="compositionally biased region" description="Basic residues" evidence="1">
    <location>
        <begin position="8"/>
        <end position="18"/>
    </location>
</feature>
<evidence type="ECO:0000256" key="1">
    <source>
        <dbReference type="SAM" id="MobiDB-lite"/>
    </source>
</evidence>
<keyword evidence="3" id="KW-1185">Reference proteome</keyword>
<dbReference type="AlphaFoldDB" id="Q13HU4"/>
<dbReference type="EMBL" id="CP000272">
    <property type="protein sequence ID" value="ABE36345.1"/>
    <property type="molecule type" value="Genomic_DNA"/>
</dbReference>
<protein>
    <submittedName>
        <fullName evidence="2">Uncharacterized protein</fullName>
    </submittedName>
</protein>
<evidence type="ECO:0000313" key="2">
    <source>
        <dbReference type="EMBL" id="ABE36345.1"/>
    </source>
</evidence>
<dbReference type="KEGG" id="bxe:Bxe_C0441"/>
<gene>
    <name evidence="2" type="ORF">Bxe_C0441</name>
</gene>
<dbReference type="Proteomes" id="UP000001817">
    <property type="component" value="Chromosome 3"/>
</dbReference>
<proteinExistence type="predicted"/>
<organism evidence="2 3">
    <name type="scientific">Paraburkholderia xenovorans (strain LB400)</name>
    <dbReference type="NCBI Taxonomy" id="266265"/>
    <lineage>
        <taxon>Bacteria</taxon>
        <taxon>Pseudomonadati</taxon>
        <taxon>Pseudomonadota</taxon>
        <taxon>Betaproteobacteria</taxon>
        <taxon>Burkholderiales</taxon>
        <taxon>Burkholderiaceae</taxon>
        <taxon>Paraburkholderia</taxon>
    </lineage>
</organism>
<feature type="region of interest" description="Disordered" evidence="1">
    <location>
        <begin position="1"/>
        <end position="25"/>
    </location>
</feature>
<reference evidence="2 3" key="1">
    <citation type="journal article" date="2006" name="Proc. Natl. Acad. Sci. U.S.A.">
        <title>Burkholderia xenovorans LB400 harbors a multi-replicon, 9.73-Mbp genome shaped for versatility.</title>
        <authorList>
            <person name="Chain P.S."/>
            <person name="Denef V.J."/>
            <person name="Konstantinidis K.T."/>
            <person name="Vergez L.M."/>
            <person name="Agullo L."/>
            <person name="Reyes V.L."/>
            <person name="Hauser L."/>
            <person name="Cordova M."/>
            <person name="Gomez L."/>
            <person name="Gonzalez M."/>
            <person name="Land M."/>
            <person name="Lao V."/>
            <person name="Larimer F."/>
            <person name="LiPuma J.J."/>
            <person name="Mahenthiralingam E."/>
            <person name="Malfatti S.A."/>
            <person name="Marx C.J."/>
            <person name="Parnell J.J."/>
            <person name="Ramette A."/>
            <person name="Richardson P."/>
            <person name="Seeger M."/>
            <person name="Smith D."/>
            <person name="Spilker T."/>
            <person name="Sul W.J."/>
            <person name="Tsoi T.V."/>
            <person name="Ulrich L.E."/>
            <person name="Zhulin I.B."/>
            <person name="Tiedje J.M."/>
        </authorList>
    </citation>
    <scope>NUCLEOTIDE SEQUENCE [LARGE SCALE GENOMIC DNA]</scope>
    <source>
        <strain evidence="2 3">LB400</strain>
    </source>
</reference>
<sequence>MIPETLIRKHRTVTRRHHSMPDPGFERRRRAVHYPAAAIINVPAAPNVALSQRLQTWQSLEVVPSSKADATASAVPVRTSISLRS</sequence>